<dbReference type="Pfam" id="PF02190">
    <property type="entry name" value="LON_substr_bdg"/>
    <property type="match status" value="1"/>
</dbReference>
<evidence type="ECO:0000259" key="1">
    <source>
        <dbReference type="PROSITE" id="PS51787"/>
    </source>
</evidence>
<keyword evidence="3" id="KW-1185">Reference proteome</keyword>
<reference evidence="2 3" key="1">
    <citation type="journal article" date="2013" name="Int. J. Syst. Evol. Microbiol.">
        <title>Marinicauda pacifica gen. nov., sp. nov., a prosthecate alphaproteobacterium of the family Hyphomonadaceae isolated from deep seawater.</title>
        <authorList>
            <person name="Zhang X.Y."/>
            <person name="Li G.W."/>
            <person name="Wang C.S."/>
            <person name="Zhang Y.J."/>
            <person name="Xu X.W."/>
            <person name="Li H."/>
            <person name="Liu A."/>
            <person name="Liu C."/>
            <person name="Xie B.B."/>
            <person name="Qin Q.L."/>
            <person name="Xu Z."/>
            <person name="Chen X.L."/>
            <person name="Zhou B.C."/>
            <person name="Zhang Y.Z."/>
        </authorList>
    </citation>
    <scope>NUCLEOTIDE SEQUENCE [LARGE SCALE GENOMIC DNA]</scope>
    <source>
        <strain evidence="2 3">P-1 km-3</strain>
    </source>
</reference>
<dbReference type="SMART" id="SM00464">
    <property type="entry name" value="LON"/>
    <property type="match status" value="1"/>
</dbReference>
<dbReference type="Proteomes" id="UP000305451">
    <property type="component" value="Unassembled WGS sequence"/>
</dbReference>
<dbReference type="RefSeq" id="WP_135944845.1">
    <property type="nucleotide sequence ID" value="NZ_BMEI01000002.1"/>
</dbReference>
<protein>
    <submittedName>
        <fullName evidence="2">Peptidase S16</fullName>
    </submittedName>
</protein>
<gene>
    <name evidence="2" type="ORF">E5162_08680</name>
</gene>
<dbReference type="PANTHER" id="PTHR46732:SF8">
    <property type="entry name" value="ATP-DEPENDENT PROTEASE LA (LON) DOMAIN PROTEIN"/>
    <property type="match status" value="1"/>
</dbReference>
<dbReference type="InterPro" id="IPR015947">
    <property type="entry name" value="PUA-like_sf"/>
</dbReference>
<evidence type="ECO:0000313" key="2">
    <source>
        <dbReference type="EMBL" id="TGY93128.1"/>
    </source>
</evidence>
<proteinExistence type="predicted"/>
<dbReference type="InterPro" id="IPR046336">
    <property type="entry name" value="Lon_prtase_N_sf"/>
</dbReference>
<comment type="caution">
    <text evidence="2">The sequence shown here is derived from an EMBL/GenBank/DDBJ whole genome shotgun (WGS) entry which is preliminary data.</text>
</comment>
<name>A0A4S2HBQ9_9PROT</name>
<dbReference type="PANTHER" id="PTHR46732">
    <property type="entry name" value="ATP-DEPENDENT PROTEASE LA (LON) DOMAIN PROTEIN"/>
    <property type="match status" value="1"/>
</dbReference>
<dbReference type="Gene3D" id="2.30.130.40">
    <property type="entry name" value="LON domain-like"/>
    <property type="match status" value="1"/>
</dbReference>
<dbReference type="EMBL" id="SRXV01000002">
    <property type="protein sequence ID" value="TGY93128.1"/>
    <property type="molecule type" value="Genomic_DNA"/>
</dbReference>
<accession>A0A4S2HBQ9</accession>
<dbReference type="InterPro" id="IPR003111">
    <property type="entry name" value="Lon_prtase_N"/>
</dbReference>
<organism evidence="2 3">
    <name type="scientific">Marinicauda pacifica</name>
    <dbReference type="NCBI Taxonomy" id="1133559"/>
    <lineage>
        <taxon>Bacteria</taxon>
        <taxon>Pseudomonadati</taxon>
        <taxon>Pseudomonadota</taxon>
        <taxon>Alphaproteobacteria</taxon>
        <taxon>Maricaulales</taxon>
        <taxon>Maricaulaceae</taxon>
        <taxon>Marinicauda</taxon>
    </lineage>
</organism>
<feature type="domain" description="Lon N-terminal" evidence="1">
    <location>
        <begin position="11"/>
        <end position="203"/>
    </location>
</feature>
<evidence type="ECO:0000313" key="3">
    <source>
        <dbReference type="Proteomes" id="UP000305451"/>
    </source>
</evidence>
<dbReference type="OrthoDB" id="9806457at2"/>
<dbReference type="SUPFAM" id="SSF88697">
    <property type="entry name" value="PUA domain-like"/>
    <property type="match status" value="1"/>
</dbReference>
<dbReference type="AlphaFoldDB" id="A0A4S2HBQ9"/>
<dbReference type="PROSITE" id="PS51787">
    <property type="entry name" value="LON_N"/>
    <property type="match status" value="1"/>
</dbReference>
<sequence length="211" mass="22799">MTHGIQPPAQIPLFPIRGCILLPGEHLPLNVFEPRYLNMVDDAMAGDRYLGIVQPSNSGPREKPELCSIGCAGVIASRNETEDGRYLIVLQGVIRFDISAEAEPLTPYRVAHADYARFGGDLTPQALSPEVDRESFLSLLARFFDHMGLDADWESLAQAPVSTIADKVAMAAPFDADAKQALLEAVDPPARIATLASMMSLTLDASGDPPR</sequence>